<name>A0A1W4WRB4_AGRPL</name>
<feature type="coiled-coil region" evidence="1">
    <location>
        <begin position="71"/>
        <end position="98"/>
    </location>
</feature>
<proteinExistence type="predicted"/>
<dbReference type="Gene3D" id="1.20.5.490">
    <property type="entry name" value="Single helix bin"/>
    <property type="match status" value="1"/>
</dbReference>
<dbReference type="RefSeq" id="XP_018322668.1">
    <property type="nucleotide sequence ID" value="XM_018467166.2"/>
</dbReference>
<dbReference type="GO" id="GO:0005829">
    <property type="term" value="C:cytosol"/>
    <property type="evidence" value="ECO:0007669"/>
    <property type="project" value="TreeGrafter"/>
</dbReference>
<dbReference type="GO" id="GO:0005634">
    <property type="term" value="C:nucleus"/>
    <property type="evidence" value="ECO:0007669"/>
    <property type="project" value="TreeGrafter"/>
</dbReference>
<evidence type="ECO:0000313" key="3">
    <source>
        <dbReference type="Proteomes" id="UP000192223"/>
    </source>
</evidence>
<dbReference type="InterPro" id="IPR000580">
    <property type="entry name" value="TSC22/Bun"/>
</dbReference>
<dbReference type="KEGG" id="apln:108735273"/>
<evidence type="ECO:0000313" key="4">
    <source>
        <dbReference type="RefSeq" id="XP_018322668.1"/>
    </source>
</evidence>
<organism evidence="3 4">
    <name type="scientific">Agrilus planipennis</name>
    <name type="common">Emerald ash borer</name>
    <name type="synonym">Agrilus marcopoli</name>
    <dbReference type="NCBI Taxonomy" id="224129"/>
    <lineage>
        <taxon>Eukaryota</taxon>
        <taxon>Metazoa</taxon>
        <taxon>Ecdysozoa</taxon>
        <taxon>Arthropoda</taxon>
        <taxon>Hexapoda</taxon>
        <taxon>Insecta</taxon>
        <taxon>Pterygota</taxon>
        <taxon>Neoptera</taxon>
        <taxon>Endopterygota</taxon>
        <taxon>Coleoptera</taxon>
        <taxon>Polyphaga</taxon>
        <taxon>Elateriformia</taxon>
        <taxon>Buprestoidea</taxon>
        <taxon>Buprestidae</taxon>
        <taxon>Agrilinae</taxon>
        <taxon>Agrilus</taxon>
    </lineage>
</organism>
<dbReference type="AlphaFoldDB" id="A0A1W4WRB4"/>
<sequence>MKADCIDASRWNFNSVFSMKTENVLKDIVIQYLDYFYPNCANNANAAIDNKIEKAMDLVKSHLMYTVREEVDVLKEKIVELMDRINQLEIENNYLKANVSPEVLTALNNGAARVLAEKEADKSKEEENDGQTREQ</sequence>
<dbReference type="SUPFAM" id="SSF58026">
    <property type="entry name" value="Delta-sleep-inducing peptide immunoreactive peptide"/>
    <property type="match status" value="1"/>
</dbReference>
<dbReference type="OrthoDB" id="8961796at2759"/>
<dbReference type="PANTHER" id="PTHR46745">
    <property type="entry name" value="TSC22 DOMAIN FAMILY PROTEIN 1"/>
    <property type="match status" value="1"/>
</dbReference>
<keyword evidence="1" id="KW-0175">Coiled coil</keyword>
<dbReference type="GO" id="GO:0043066">
    <property type="term" value="P:negative regulation of apoptotic process"/>
    <property type="evidence" value="ECO:0007669"/>
    <property type="project" value="TreeGrafter"/>
</dbReference>
<protein>
    <submittedName>
        <fullName evidence="4">Protein bunched, class 1/class 3/D/E isoforms</fullName>
    </submittedName>
</protein>
<dbReference type="InParanoid" id="A0A1W4WRB4"/>
<dbReference type="Proteomes" id="UP000192223">
    <property type="component" value="Unplaced"/>
</dbReference>
<reference evidence="4" key="1">
    <citation type="submission" date="2025-08" db="UniProtKB">
        <authorList>
            <consortium name="RefSeq"/>
        </authorList>
    </citation>
    <scope>IDENTIFICATION</scope>
    <source>
        <tissue evidence="4">Entire body</tissue>
    </source>
</reference>
<feature type="region of interest" description="Disordered" evidence="2">
    <location>
        <begin position="116"/>
        <end position="135"/>
    </location>
</feature>
<accession>A0A1W4WRB4</accession>
<dbReference type="Pfam" id="PF01166">
    <property type="entry name" value="TSC22"/>
    <property type="match status" value="1"/>
</dbReference>
<evidence type="ECO:0000256" key="1">
    <source>
        <dbReference type="SAM" id="Coils"/>
    </source>
</evidence>
<keyword evidence="3" id="KW-1185">Reference proteome</keyword>
<dbReference type="PANTHER" id="PTHR46745:SF1">
    <property type="entry name" value="TSC22 DOMAIN FAMILY PROTEIN 1"/>
    <property type="match status" value="1"/>
</dbReference>
<gene>
    <name evidence="4" type="primary">LOC108735273</name>
</gene>
<dbReference type="GeneID" id="108735273"/>
<dbReference type="GO" id="GO:0006357">
    <property type="term" value="P:regulation of transcription by RNA polymerase II"/>
    <property type="evidence" value="ECO:0007669"/>
    <property type="project" value="InterPro"/>
</dbReference>
<evidence type="ECO:0000256" key="2">
    <source>
        <dbReference type="SAM" id="MobiDB-lite"/>
    </source>
</evidence>
<dbReference type="GO" id="GO:0008284">
    <property type="term" value="P:positive regulation of cell population proliferation"/>
    <property type="evidence" value="ECO:0007669"/>
    <property type="project" value="TreeGrafter"/>
</dbReference>
<dbReference type="STRING" id="224129.A0A1W4WRB4"/>
<dbReference type="CDD" id="cd21936">
    <property type="entry name" value="ZIP_TSC22D"/>
    <property type="match status" value="1"/>
</dbReference>